<sequence length="80" mass="7800">MGRSMGRAARDGGGAAEGSLLAGGQWAVCGSRCRAGCWAAVRAGAGGGAQDQAVGRGPQERVVTMAGGRQTVGGGRRRAG</sequence>
<keyword evidence="2" id="KW-1185">Reference proteome</keyword>
<comment type="caution">
    <text evidence="1">The sequence shown here is derived from an EMBL/GenBank/DDBJ whole genome shotgun (WGS) entry which is preliminary data.</text>
</comment>
<reference evidence="1" key="1">
    <citation type="journal article" date="2021" name="bioRxiv">
        <title>Whole Genome Assembly and Annotation of Northern Wild Rice, Zizania palustris L., Supports a Whole Genome Duplication in the Zizania Genus.</title>
        <authorList>
            <person name="Haas M."/>
            <person name="Kono T."/>
            <person name="Macchietto M."/>
            <person name="Millas R."/>
            <person name="McGilp L."/>
            <person name="Shao M."/>
            <person name="Duquette J."/>
            <person name="Hirsch C.N."/>
            <person name="Kimball J."/>
        </authorList>
    </citation>
    <scope>NUCLEOTIDE SEQUENCE</scope>
    <source>
        <tissue evidence="1">Fresh leaf tissue</tissue>
    </source>
</reference>
<gene>
    <name evidence="1" type="ORF">GUJ93_ZPchr0010g8841</name>
</gene>
<organism evidence="1 2">
    <name type="scientific">Zizania palustris</name>
    <name type="common">Northern wild rice</name>
    <dbReference type="NCBI Taxonomy" id="103762"/>
    <lineage>
        <taxon>Eukaryota</taxon>
        <taxon>Viridiplantae</taxon>
        <taxon>Streptophyta</taxon>
        <taxon>Embryophyta</taxon>
        <taxon>Tracheophyta</taxon>
        <taxon>Spermatophyta</taxon>
        <taxon>Magnoliopsida</taxon>
        <taxon>Liliopsida</taxon>
        <taxon>Poales</taxon>
        <taxon>Poaceae</taxon>
        <taxon>BOP clade</taxon>
        <taxon>Oryzoideae</taxon>
        <taxon>Oryzeae</taxon>
        <taxon>Zizaniinae</taxon>
        <taxon>Zizania</taxon>
    </lineage>
</organism>
<accession>A0A8J5WF34</accession>
<proteinExistence type="predicted"/>
<protein>
    <submittedName>
        <fullName evidence="1">Uncharacterized protein</fullName>
    </submittedName>
</protein>
<evidence type="ECO:0000313" key="1">
    <source>
        <dbReference type="EMBL" id="KAG8088536.1"/>
    </source>
</evidence>
<reference evidence="1" key="2">
    <citation type="submission" date="2021-02" db="EMBL/GenBank/DDBJ databases">
        <authorList>
            <person name="Kimball J.A."/>
            <person name="Haas M.W."/>
            <person name="Macchietto M."/>
            <person name="Kono T."/>
            <person name="Duquette J."/>
            <person name="Shao M."/>
        </authorList>
    </citation>
    <scope>NUCLEOTIDE SEQUENCE</scope>
    <source>
        <tissue evidence="1">Fresh leaf tissue</tissue>
    </source>
</reference>
<dbReference type="EMBL" id="JAAALK010000082">
    <property type="protein sequence ID" value="KAG8088536.1"/>
    <property type="molecule type" value="Genomic_DNA"/>
</dbReference>
<dbReference type="Proteomes" id="UP000729402">
    <property type="component" value="Unassembled WGS sequence"/>
</dbReference>
<evidence type="ECO:0000313" key="2">
    <source>
        <dbReference type="Proteomes" id="UP000729402"/>
    </source>
</evidence>
<dbReference type="AlphaFoldDB" id="A0A8J5WF34"/>
<name>A0A8J5WF34_ZIZPA</name>